<evidence type="ECO:0000313" key="2">
    <source>
        <dbReference type="Proteomes" id="UP001176941"/>
    </source>
</evidence>
<dbReference type="Proteomes" id="UP001176941">
    <property type="component" value="Chromosome 30"/>
</dbReference>
<accession>A0ABN8ZBB1</accession>
<evidence type="ECO:0000313" key="1">
    <source>
        <dbReference type="EMBL" id="CAI9171180.1"/>
    </source>
</evidence>
<sequence length="106" mass="11607">MNQTRSTTLQSSRERRIERILRLKKSLVPGNCFGEEAPGTRSWRNSALVRQLWARPAGPAFSPLALAPRLGLVKGDLAISPVGPSAPGQLQCLLTARYILDTIHTC</sequence>
<reference evidence="1" key="1">
    <citation type="submission" date="2023-04" db="EMBL/GenBank/DDBJ databases">
        <authorList>
            <consortium name="ELIXIR-Norway"/>
        </authorList>
    </citation>
    <scope>NUCLEOTIDE SEQUENCE [LARGE SCALE GENOMIC DNA]</scope>
</reference>
<gene>
    <name evidence="1" type="ORF">MRATA1EN1_LOCUS20142</name>
</gene>
<proteinExistence type="predicted"/>
<keyword evidence="2" id="KW-1185">Reference proteome</keyword>
<organism evidence="1 2">
    <name type="scientific">Rangifer tarandus platyrhynchus</name>
    <name type="common">Svalbard reindeer</name>
    <dbReference type="NCBI Taxonomy" id="3082113"/>
    <lineage>
        <taxon>Eukaryota</taxon>
        <taxon>Metazoa</taxon>
        <taxon>Chordata</taxon>
        <taxon>Craniata</taxon>
        <taxon>Vertebrata</taxon>
        <taxon>Euteleostomi</taxon>
        <taxon>Mammalia</taxon>
        <taxon>Eutheria</taxon>
        <taxon>Laurasiatheria</taxon>
        <taxon>Artiodactyla</taxon>
        <taxon>Ruminantia</taxon>
        <taxon>Pecora</taxon>
        <taxon>Cervidae</taxon>
        <taxon>Odocoileinae</taxon>
        <taxon>Rangifer</taxon>
    </lineage>
</organism>
<dbReference type="EMBL" id="OX459966">
    <property type="protein sequence ID" value="CAI9171180.1"/>
    <property type="molecule type" value="Genomic_DNA"/>
</dbReference>
<name>A0ABN8ZBB1_RANTA</name>
<protein>
    <submittedName>
        <fullName evidence="1">Uncharacterized protein</fullName>
    </submittedName>
</protein>